<accession>A0ABY6A950</accession>
<gene>
    <name evidence="2" type="ORF">HUF19_07020</name>
</gene>
<dbReference type="EMBL" id="CP054475">
    <property type="protein sequence ID" value="UXD87195.1"/>
    <property type="molecule type" value="Genomic_DNA"/>
</dbReference>
<proteinExistence type="predicted"/>
<dbReference type="RefSeq" id="WP_260999114.1">
    <property type="nucleotide sequence ID" value="NZ_CP054475.1"/>
</dbReference>
<name>A0ABY6A950_9GAMM</name>
<reference evidence="3" key="1">
    <citation type="submission" date="2020-06" db="EMBL/GenBank/DDBJ databases">
        <title>Thalassolituus marinus alknpb1M-1, a hydrocarbon-degrading bacterium isolated from the deep-sea overlying water using an in-situ strategy from the South China Sea basin.</title>
        <authorList>
            <person name="Dong C."/>
            <person name="Chen Y."/>
            <person name="Shao Z."/>
        </authorList>
    </citation>
    <scope>NUCLEOTIDE SEQUENCE [LARGE SCALE GENOMIC DNA]</scope>
    <source>
        <strain evidence="3">alknpb1M-1</strain>
    </source>
</reference>
<keyword evidence="3" id="KW-1185">Reference proteome</keyword>
<evidence type="ECO:0000313" key="3">
    <source>
        <dbReference type="Proteomes" id="UP001065322"/>
    </source>
</evidence>
<keyword evidence="1" id="KW-0732">Signal</keyword>
<feature type="chain" id="PRO_5046132897" evidence="1">
    <location>
        <begin position="30"/>
        <end position="104"/>
    </location>
</feature>
<evidence type="ECO:0000256" key="1">
    <source>
        <dbReference type="SAM" id="SignalP"/>
    </source>
</evidence>
<protein>
    <submittedName>
        <fullName evidence="2">Uncharacterized protein</fullName>
    </submittedName>
</protein>
<organism evidence="2 3">
    <name type="scientific">Thalassolituus hydrocarboniclasticus</name>
    <dbReference type="NCBI Taxonomy" id="2742796"/>
    <lineage>
        <taxon>Bacteria</taxon>
        <taxon>Pseudomonadati</taxon>
        <taxon>Pseudomonadota</taxon>
        <taxon>Gammaproteobacteria</taxon>
        <taxon>Oceanospirillales</taxon>
        <taxon>Oceanospirillaceae</taxon>
        <taxon>Thalassolituus</taxon>
    </lineage>
</organism>
<evidence type="ECO:0000313" key="2">
    <source>
        <dbReference type="EMBL" id="UXD87195.1"/>
    </source>
</evidence>
<sequence>MRVYWVTFFRRLLVILTAGSLFLASVTHAACSDRDAKAASDDKAKSYFKTAEIFHPARVLKVHHPSRQKEVASYVKTGKKHYSIFTLVNEDCKAHFIKRTRQGD</sequence>
<dbReference type="Proteomes" id="UP001065322">
    <property type="component" value="Chromosome"/>
</dbReference>
<feature type="signal peptide" evidence="1">
    <location>
        <begin position="1"/>
        <end position="29"/>
    </location>
</feature>